<protein>
    <submittedName>
        <fullName evidence="7">Adenine specific DNA methylase Mod</fullName>
        <ecNumber evidence="7">2.1.1.72</ecNumber>
    </submittedName>
</protein>
<dbReference type="InterPro" id="IPR029063">
    <property type="entry name" value="SAM-dependent_MTases_sf"/>
</dbReference>
<dbReference type="InterPro" id="IPR002052">
    <property type="entry name" value="DNA_methylase_N6_adenine_CS"/>
</dbReference>
<dbReference type="PROSITE" id="PS00092">
    <property type="entry name" value="N6_MTASE"/>
    <property type="match status" value="1"/>
</dbReference>
<reference evidence="7 8" key="1">
    <citation type="submission" date="2021-04" db="EMBL/GenBank/DDBJ databases">
        <authorList>
            <person name="Rakotoarivonina H."/>
        </authorList>
    </citation>
    <scope>NUCLEOTIDE SEQUENCE [LARGE SCALE GENOMIC DNA]</scope>
    <source>
        <strain evidence="7 8">XE</strain>
    </source>
</reference>
<evidence type="ECO:0000313" key="8">
    <source>
        <dbReference type="Proteomes" id="UP000681526"/>
    </source>
</evidence>
<keyword evidence="2 7" id="KW-0489">Methyltransferase</keyword>
<evidence type="ECO:0000256" key="4">
    <source>
        <dbReference type="ARBA" id="ARBA00022691"/>
    </source>
</evidence>
<dbReference type="GO" id="GO:0009007">
    <property type="term" value="F:site-specific DNA-methyltransferase (adenine-specific) activity"/>
    <property type="evidence" value="ECO:0007669"/>
    <property type="project" value="UniProtKB-EC"/>
</dbReference>
<dbReference type="GO" id="GO:0032259">
    <property type="term" value="P:methylation"/>
    <property type="evidence" value="ECO:0007669"/>
    <property type="project" value="UniProtKB-KW"/>
</dbReference>
<keyword evidence="3 7" id="KW-0808">Transferase</keyword>
<evidence type="ECO:0000256" key="3">
    <source>
        <dbReference type="ARBA" id="ARBA00022679"/>
    </source>
</evidence>
<sequence>MKKLTMRTSDRTQANIDKIAALFPHVITEAVDEEGSVVRAVDFDLLRQELSGALAEGEKERYQLTWPGKREAVLNANVPTDKTLRPVREDSVDWDRTRNLYIEGDNLEVLKLLQESYLNKIKCIYIDPPYNTGRDFIYKDNFRGTVREYLAESGQVDELGNRLFQNTEANGRFHSDWLTMMYARLKVARNLLREDGVIFISIDDHEAANLRAICDEIFGHGNFVATIIWEKVYSPRMDVTGFSTSHDYILCYVKGDIAGLKREPFEQNVRQFNHVDEATGRRYRRRSIRKEGSNSLRSDAPNSFFPLEAPDGTLVYPIKPDGTEGCWRWSQETYEENVRQGLVEWVKTEAGWQVYAKQFLDEGATKPPETIWHHKEVGHTHGAAEELKSLLNGRFFDSPKPKELIMKMLTLATEKDEEHIVLDFFSGSATTAHAVMELNARDGGNRRFLLVQLPEPTNERSEARKAGYRTICDIGKARIRRAAKKIREVTGAGIDYGFRVFRVDSSNMKDVRHAPDKLTQADLFDLAASIKEDRTGDDLLIQVMLELGLELSLPMETRRVDGKTVHLAGGNVLAACFDDDVPESVIRQMASMRPQHAVFRDSGFADDAARINVEELFNLLSPGTDIRVL</sequence>
<comment type="caution">
    <text evidence="7">The sequence shown here is derived from an EMBL/GenBank/DDBJ whole genome shotgun (WGS) entry which is preliminary data.</text>
</comment>
<dbReference type="InterPro" id="IPR002295">
    <property type="entry name" value="N4/N6-MTase_EcoPI_Mod-like"/>
</dbReference>
<comment type="similarity">
    <text evidence="1">Belongs to the N(4)/N(6)-methyltransferase family.</text>
</comment>
<feature type="domain" description="DNA methylase N-4/N-6" evidence="6">
    <location>
        <begin position="121"/>
        <end position="441"/>
    </location>
</feature>
<evidence type="ECO:0000256" key="2">
    <source>
        <dbReference type="ARBA" id="ARBA00022603"/>
    </source>
</evidence>
<keyword evidence="4" id="KW-0949">S-adenosyl-L-methionine</keyword>
<dbReference type="InterPro" id="IPR002941">
    <property type="entry name" value="DNA_methylase_N4/N6"/>
</dbReference>
<dbReference type="PIRSF" id="PIRSF015855">
    <property type="entry name" value="TypeIII_Mtase_mKpnI"/>
    <property type="match status" value="1"/>
</dbReference>
<dbReference type="RefSeq" id="WP_213483015.1">
    <property type="nucleotide sequence ID" value="NZ_CAJRAY010000001.1"/>
</dbReference>
<dbReference type="EC" id="2.1.1.72" evidence="7"/>
<evidence type="ECO:0000313" key="7">
    <source>
        <dbReference type="EMBL" id="CAG5076220.1"/>
    </source>
</evidence>
<evidence type="ECO:0000259" key="6">
    <source>
        <dbReference type="Pfam" id="PF01555"/>
    </source>
</evidence>
<dbReference type="SUPFAM" id="SSF53335">
    <property type="entry name" value="S-adenosyl-L-methionine-dependent methyltransferases"/>
    <property type="match status" value="1"/>
</dbReference>
<dbReference type="Gene3D" id="3.40.50.150">
    <property type="entry name" value="Vaccinia Virus protein VP39"/>
    <property type="match status" value="1"/>
</dbReference>
<keyword evidence="5" id="KW-0680">Restriction system</keyword>
<proteinExistence type="inferred from homology"/>
<organism evidence="7 8">
    <name type="scientific">Thermobacillus xylanilyticus</name>
    <dbReference type="NCBI Taxonomy" id="76633"/>
    <lineage>
        <taxon>Bacteria</taxon>
        <taxon>Bacillati</taxon>
        <taxon>Bacillota</taxon>
        <taxon>Bacilli</taxon>
        <taxon>Bacillales</taxon>
        <taxon>Paenibacillaceae</taxon>
        <taxon>Thermobacillus</taxon>
    </lineage>
</organism>
<evidence type="ECO:0000256" key="1">
    <source>
        <dbReference type="ARBA" id="ARBA00006594"/>
    </source>
</evidence>
<dbReference type="EMBL" id="CAJRAY010000001">
    <property type="protein sequence ID" value="CAG5076220.1"/>
    <property type="molecule type" value="Genomic_DNA"/>
</dbReference>
<name>A0ABM8UZE2_THEXY</name>
<evidence type="ECO:0000256" key="5">
    <source>
        <dbReference type="ARBA" id="ARBA00022747"/>
    </source>
</evidence>
<dbReference type="Pfam" id="PF01555">
    <property type="entry name" value="N6_N4_Mtase"/>
    <property type="match status" value="1"/>
</dbReference>
<dbReference type="Proteomes" id="UP000681526">
    <property type="component" value="Unassembled WGS sequence"/>
</dbReference>
<dbReference type="PRINTS" id="PR00506">
    <property type="entry name" value="D21N6MTFRASE"/>
</dbReference>
<keyword evidence="8" id="KW-1185">Reference proteome</keyword>
<gene>
    <name evidence="7" type="primary">txxe44-mod</name>
    <name evidence="7" type="ORF">TXXE_00370</name>
</gene>
<accession>A0ABM8UZE2</accession>